<evidence type="ECO:0000259" key="2">
    <source>
        <dbReference type="Pfam" id="PF00586"/>
    </source>
</evidence>
<sequence length="334" mass="36144">MEKTVMLRHGDGGKHTSILIKDIFYKHFHNDMLVNSLDASVFDGIHGRLAFTTDSFVVKPLVFPGGNIGKLAVCGTINDLVAAGARSLYLSCGFIIEEGFDMELLERIAASIGETCRKTGVKIITGDTKVVEKGSVDGVFINTSGIGVVQAQYQPKPIQAGDQIIITGGIAQHGTTIAVERYGIKVEENIKSDCRPLNHILEKLQTYMGSIKLMKDPTRGGLATALNEILEASGRGIQLLEEAIPIAVEVKSINELLGLDPLYHACEGRLIIVVDKQKARAVLEEIWQCEDCEDAAIIGSFLSTGLFPKVVMETVIGGRRIVGPLEGDMLPRIC</sequence>
<dbReference type="STRING" id="1424294.Gferi_07445"/>
<accession>A0A1D8GEU2</accession>
<dbReference type="InterPro" id="IPR010918">
    <property type="entry name" value="PurM-like_C_dom"/>
</dbReference>
<dbReference type="KEGG" id="gfe:Gferi_07445"/>
<feature type="domain" description="PurM-like C-terminal" evidence="3">
    <location>
        <begin position="159"/>
        <end position="300"/>
    </location>
</feature>
<reference evidence="4 5" key="1">
    <citation type="submission" date="2016-09" db="EMBL/GenBank/DDBJ databases">
        <title>Genomic analysis reveals versatility of anaerobic energy metabolism of Geosporobacter ferrireducens IRF9 of phylum Firmicutes.</title>
        <authorList>
            <person name="Kim S.-J."/>
        </authorList>
    </citation>
    <scope>NUCLEOTIDE SEQUENCE [LARGE SCALE GENOMIC DNA]</scope>
    <source>
        <strain evidence="4 5">IRF9</strain>
    </source>
</reference>
<feature type="domain" description="PurM-like N-terminal" evidence="2">
    <location>
        <begin position="46"/>
        <end position="149"/>
    </location>
</feature>
<dbReference type="PANTHER" id="PTHR30303:SF0">
    <property type="entry name" value="CARBAMOYL DEHYDRATASE HYPE"/>
    <property type="match status" value="1"/>
</dbReference>
<keyword evidence="5" id="KW-1185">Reference proteome</keyword>
<evidence type="ECO:0000313" key="4">
    <source>
        <dbReference type="EMBL" id="AOT69423.1"/>
    </source>
</evidence>
<dbReference type="EMBL" id="CP017269">
    <property type="protein sequence ID" value="AOT69423.1"/>
    <property type="molecule type" value="Genomic_DNA"/>
</dbReference>
<dbReference type="Gene3D" id="3.90.650.10">
    <property type="entry name" value="PurM-like C-terminal domain"/>
    <property type="match status" value="1"/>
</dbReference>
<dbReference type="Pfam" id="PF00586">
    <property type="entry name" value="AIRS"/>
    <property type="match status" value="1"/>
</dbReference>
<evidence type="ECO:0000259" key="3">
    <source>
        <dbReference type="Pfam" id="PF02769"/>
    </source>
</evidence>
<dbReference type="NCBIfam" id="TIGR02124">
    <property type="entry name" value="hypE"/>
    <property type="match status" value="1"/>
</dbReference>
<name>A0A1D8GEU2_9FIRM</name>
<dbReference type="InterPro" id="IPR036676">
    <property type="entry name" value="PurM-like_C_sf"/>
</dbReference>
<dbReference type="SUPFAM" id="SSF56042">
    <property type="entry name" value="PurM C-terminal domain-like"/>
    <property type="match status" value="1"/>
</dbReference>
<dbReference type="Pfam" id="PF02769">
    <property type="entry name" value="AIRS_C"/>
    <property type="match status" value="1"/>
</dbReference>
<protein>
    <submittedName>
        <fullName evidence="4">Hydrogenase expression/formation protein HypE</fullName>
    </submittedName>
</protein>
<dbReference type="GO" id="GO:0051604">
    <property type="term" value="P:protein maturation"/>
    <property type="evidence" value="ECO:0007669"/>
    <property type="project" value="TreeGrafter"/>
</dbReference>
<dbReference type="OrthoDB" id="9801934at2"/>
<evidence type="ECO:0000256" key="1">
    <source>
        <dbReference type="ARBA" id="ARBA00006243"/>
    </source>
</evidence>
<dbReference type="InterPro" id="IPR016188">
    <property type="entry name" value="PurM-like_N"/>
</dbReference>
<gene>
    <name evidence="4" type="ORF">Gferi_07445</name>
</gene>
<comment type="similarity">
    <text evidence="1">Belongs to the HypE family.</text>
</comment>
<dbReference type="AlphaFoldDB" id="A0A1D8GEU2"/>
<evidence type="ECO:0000313" key="5">
    <source>
        <dbReference type="Proteomes" id="UP000095743"/>
    </source>
</evidence>
<dbReference type="Proteomes" id="UP000095743">
    <property type="component" value="Chromosome"/>
</dbReference>
<dbReference type="SUPFAM" id="SSF55326">
    <property type="entry name" value="PurM N-terminal domain-like"/>
    <property type="match status" value="1"/>
</dbReference>
<organism evidence="4 5">
    <name type="scientific">Geosporobacter ferrireducens</name>
    <dbReference type="NCBI Taxonomy" id="1424294"/>
    <lineage>
        <taxon>Bacteria</taxon>
        <taxon>Bacillati</taxon>
        <taxon>Bacillota</taxon>
        <taxon>Clostridia</taxon>
        <taxon>Peptostreptococcales</taxon>
        <taxon>Thermotaleaceae</taxon>
        <taxon>Geosporobacter</taxon>
    </lineage>
</organism>
<dbReference type="InterPro" id="IPR011854">
    <property type="entry name" value="HypE"/>
</dbReference>
<dbReference type="InterPro" id="IPR036921">
    <property type="entry name" value="PurM-like_N_sf"/>
</dbReference>
<dbReference type="Gene3D" id="3.30.1330.10">
    <property type="entry name" value="PurM-like, N-terminal domain"/>
    <property type="match status" value="1"/>
</dbReference>
<dbReference type="RefSeq" id="WP_069975066.1">
    <property type="nucleotide sequence ID" value="NZ_CP017269.1"/>
</dbReference>
<dbReference type="PANTHER" id="PTHR30303">
    <property type="entry name" value="HYDROGENASE ISOENZYMES FORMATION PROTEIN HYPE"/>
    <property type="match status" value="1"/>
</dbReference>
<proteinExistence type="inferred from homology"/>
<dbReference type="PIRSF" id="PIRSF005644">
    <property type="entry name" value="Hdrgns_mtr_HypE"/>
    <property type="match status" value="1"/>
</dbReference>
<dbReference type="CDD" id="cd02197">
    <property type="entry name" value="HypE"/>
    <property type="match status" value="1"/>
</dbReference>